<organism evidence="1 2">
    <name type="scientific">Ceratopteris richardii</name>
    <name type="common">Triangle waterfern</name>
    <dbReference type="NCBI Taxonomy" id="49495"/>
    <lineage>
        <taxon>Eukaryota</taxon>
        <taxon>Viridiplantae</taxon>
        <taxon>Streptophyta</taxon>
        <taxon>Embryophyta</taxon>
        <taxon>Tracheophyta</taxon>
        <taxon>Polypodiopsida</taxon>
        <taxon>Polypodiidae</taxon>
        <taxon>Polypodiales</taxon>
        <taxon>Pteridineae</taxon>
        <taxon>Pteridaceae</taxon>
        <taxon>Parkerioideae</taxon>
        <taxon>Ceratopteris</taxon>
    </lineage>
</organism>
<evidence type="ECO:0000313" key="2">
    <source>
        <dbReference type="Proteomes" id="UP000825935"/>
    </source>
</evidence>
<sequence length="118" mass="12739">MAVMNFAPEARILGDGTKTDLAIGAENCSLDLDMHRASIPTSTKQSEVDVKAAAENVGMVENVSPENWSLGQATNEVLEPTWTEGYMNKEAFKIIAKMTMAVQSFETKGNPGPSYKLA</sequence>
<comment type="caution">
    <text evidence="1">The sequence shown here is derived from an EMBL/GenBank/DDBJ whole genome shotgun (WGS) entry which is preliminary data.</text>
</comment>
<name>A0A8T2RV64_CERRI</name>
<accession>A0A8T2RV64</accession>
<evidence type="ECO:0000313" key="1">
    <source>
        <dbReference type="EMBL" id="KAH7299634.1"/>
    </source>
</evidence>
<dbReference type="Proteomes" id="UP000825935">
    <property type="component" value="Chromosome 24"/>
</dbReference>
<dbReference type="EMBL" id="CM035429">
    <property type="protein sequence ID" value="KAH7299634.1"/>
    <property type="molecule type" value="Genomic_DNA"/>
</dbReference>
<dbReference type="AlphaFoldDB" id="A0A8T2RV64"/>
<reference evidence="1" key="1">
    <citation type="submission" date="2021-08" db="EMBL/GenBank/DDBJ databases">
        <title>WGS assembly of Ceratopteris richardii.</title>
        <authorList>
            <person name="Marchant D.B."/>
            <person name="Chen G."/>
            <person name="Jenkins J."/>
            <person name="Shu S."/>
            <person name="Leebens-Mack J."/>
            <person name="Grimwood J."/>
            <person name="Schmutz J."/>
            <person name="Soltis P."/>
            <person name="Soltis D."/>
            <person name="Chen Z.-H."/>
        </authorList>
    </citation>
    <scope>NUCLEOTIDE SEQUENCE</scope>
    <source>
        <strain evidence="1">Whitten #5841</strain>
        <tissue evidence="1">Leaf</tissue>
    </source>
</reference>
<proteinExistence type="predicted"/>
<protein>
    <submittedName>
        <fullName evidence="1">Uncharacterized protein</fullName>
    </submittedName>
</protein>
<gene>
    <name evidence="1" type="ORF">KP509_24G021600</name>
</gene>
<keyword evidence="2" id="KW-1185">Reference proteome</keyword>